<keyword evidence="2" id="KW-1185">Reference proteome</keyword>
<evidence type="ECO:0000313" key="2">
    <source>
        <dbReference type="Proteomes" id="UP000095281"/>
    </source>
</evidence>
<protein>
    <submittedName>
        <fullName evidence="3">Vitellogenin domain-containing protein</fullName>
    </submittedName>
</protein>
<proteinExistence type="predicted"/>
<feature type="compositionally biased region" description="Polar residues" evidence="1">
    <location>
        <begin position="387"/>
        <end position="399"/>
    </location>
</feature>
<feature type="compositionally biased region" description="Low complexity" evidence="1">
    <location>
        <begin position="349"/>
        <end position="370"/>
    </location>
</feature>
<evidence type="ECO:0000313" key="3">
    <source>
        <dbReference type="WBParaSite" id="MhA1_Contig586.frz3.gene15"/>
    </source>
</evidence>
<name>A0A1I8BV32_MELHA</name>
<organism evidence="2 3">
    <name type="scientific">Meloidogyne hapla</name>
    <name type="common">Root-knot nematode worm</name>
    <dbReference type="NCBI Taxonomy" id="6305"/>
    <lineage>
        <taxon>Eukaryota</taxon>
        <taxon>Metazoa</taxon>
        <taxon>Ecdysozoa</taxon>
        <taxon>Nematoda</taxon>
        <taxon>Chromadorea</taxon>
        <taxon>Rhabditida</taxon>
        <taxon>Tylenchina</taxon>
        <taxon>Tylenchomorpha</taxon>
        <taxon>Tylenchoidea</taxon>
        <taxon>Meloidogynidae</taxon>
        <taxon>Meloidogyninae</taxon>
        <taxon>Meloidogyne</taxon>
    </lineage>
</organism>
<accession>A0A1I8BV32</accession>
<reference evidence="3" key="1">
    <citation type="submission" date="2016-11" db="UniProtKB">
        <authorList>
            <consortium name="WormBaseParasite"/>
        </authorList>
    </citation>
    <scope>IDENTIFICATION</scope>
</reference>
<dbReference type="WBParaSite" id="MhA1_Contig586.frz3.gene15">
    <property type="protein sequence ID" value="MhA1_Contig586.frz3.gene15"/>
    <property type="gene ID" value="MhA1_Contig586.frz3.gene15"/>
</dbReference>
<sequence length="427" mass="49704">MKLIGNLMEDAQTFNAKTDGYGNYHFTDDDIIGEQFKSKYNLQISIGEYNIIDAFEVENNSIVYVVLHKDKAKYKIITETQEEYFDKIIEFFKQPFRYLQFVTQTRGYEERKFHIGCKDKSEQNFAELEKVGKDGETFQRQTKNAKKNKIPYLRINYKSKCVRIKLCPGQEYSVNKTINKEEKTEDFKCTSAIFENTINLYELNFKTSKRNSSCILKNSKQVVNKNSCDDKTSPEEKELYELINLVFDQNNGDANIDYREEKIQKLLRNIFNESGGEKCAASAADEINYKFDLNVIVEKRAQRIFKKFRKNALIFDKKRKKIDNNNESQKNKLRKVLDSLTSESDYFTESSESYGSGSYSPKNYENNSENSSKHIYLTRSKTKRAEASTSNVPVGTDNESTNVKRMVEDDSAKRIEDEALNIGKDWI</sequence>
<evidence type="ECO:0000256" key="1">
    <source>
        <dbReference type="SAM" id="MobiDB-lite"/>
    </source>
</evidence>
<feature type="region of interest" description="Disordered" evidence="1">
    <location>
        <begin position="348"/>
        <end position="399"/>
    </location>
</feature>
<dbReference type="AlphaFoldDB" id="A0A1I8BV32"/>
<dbReference type="Proteomes" id="UP000095281">
    <property type="component" value="Unplaced"/>
</dbReference>